<dbReference type="AlphaFoldDB" id="A0A9P4TMQ9"/>
<feature type="region of interest" description="Disordered" evidence="1">
    <location>
        <begin position="275"/>
        <end position="377"/>
    </location>
</feature>
<feature type="compositionally biased region" description="Basic and acidic residues" evidence="1">
    <location>
        <begin position="104"/>
        <end position="122"/>
    </location>
</feature>
<feature type="region of interest" description="Disordered" evidence="1">
    <location>
        <begin position="430"/>
        <end position="507"/>
    </location>
</feature>
<protein>
    <submittedName>
        <fullName evidence="2">Uncharacterized protein</fullName>
    </submittedName>
</protein>
<evidence type="ECO:0000313" key="3">
    <source>
        <dbReference type="Proteomes" id="UP000801428"/>
    </source>
</evidence>
<evidence type="ECO:0000256" key="1">
    <source>
        <dbReference type="SAM" id="MobiDB-lite"/>
    </source>
</evidence>
<feature type="compositionally biased region" description="Polar residues" evidence="1">
    <location>
        <begin position="522"/>
        <end position="539"/>
    </location>
</feature>
<feature type="compositionally biased region" description="Basic and acidic residues" evidence="1">
    <location>
        <begin position="58"/>
        <end position="69"/>
    </location>
</feature>
<keyword evidence="3" id="KW-1185">Reference proteome</keyword>
<reference evidence="2" key="1">
    <citation type="submission" date="2019-04" db="EMBL/GenBank/DDBJ databases">
        <title>Sequencing of skin fungus with MAO and IRED activity.</title>
        <authorList>
            <person name="Marsaioli A.J."/>
            <person name="Bonatto J.M.C."/>
            <person name="Reis Junior O."/>
        </authorList>
    </citation>
    <scope>NUCLEOTIDE SEQUENCE</scope>
    <source>
        <strain evidence="2">30M1</strain>
    </source>
</reference>
<feature type="compositionally biased region" description="Basic and acidic residues" evidence="1">
    <location>
        <begin position="697"/>
        <end position="708"/>
    </location>
</feature>
<evidence type="ECO:0000313" key="2">
    <source>
        <dbReference type="EMBL" id="KAF3009820.1"/>
    </source>
</evidence>
<organism evidence="2 3">
    <name type="scientific">Curvularia kusanoi</name>
    <name type="common">Cochliobolus kusanoi</name>
    <dbReference type="NCBI Taxonomy" id="90978"/>
    <lineage>
        <taxon>Eukaryota</taxon>
        <taxon>Fungi</taxon>
        <taxon>Dikarya</taxon>
        <taxon>Ascomycota</taxon>
        <taxon>Pezizomycotina</taxon>
        <taxon>Dothideomycetes</taxon>
        <taxon>Pleosporomycetidae</taxon>
        <taxon>Pleosporales</taxon>
        <taxon>Pleosporineae</taxon>
        <taxon>Pleosporaceae</taxon>
        <taxon>Curvularia</taxon>
    </lineage>
</organism>
<feature type="compositionally biased region" description="Basic residues" evidence="1">
    <location>
        <begin position="176"/>
        <end position="192"/>
    </location>
</feature>
<feature type="region of interest" description="Disordered" evidence="1">
    <location>
        <begin position="644"/>
        <end position="708"/>
    </location>
</feature>
<feature type="compositionally biased region" description="Acidic residues" evidence="1">
    <location>
        <begin position="44"/>
        <end position="57"/>
    </location>
</feature>
<feature type="compositionally biased region" description="Basic and acidic residues" evidence="1">
    <location>
        <begin position="456"/>
        <end position="465"/>
    </location>
</feature>
<feature type="region of interest" description="Disordered" evidence="1">
    <location>
        <begin position="522"/>
        <end position="595"/>
    </location>
</feature>
<feature type="compositionally biased region" description="Basic and acidic residues" evidence="1">
    <location>
        <begin position="276"/>
        <end position="289"/>
    </location>
</feature>
<feature type="region of interest" description="Disordered" evidence="1">
    <location>
        <begin position="39"/>
        <end position="247"/>
    </location>
</feature>
<feature type="compositionally biased region" description="Basic and acidic residues" evidence="1">
    <location>
        <begin position="193"/>
        <end position="213"/>
    </location>
</feature>
<feature type="compositionally biased region" description="Basic and acidic residues" evidence="1">
    <location>
        <begin position="661"/>
        <end position="680"/>
    </location>
</feature>
<dbReference type="Proteomes" id="UP000801428">
    <property type="component" value="Unassembled WGS sequence"/>
</dbReference>
<feature type="compositionally biased region" description="Polar residues" evidence="1">
    <location>
        <begin position="163"/>
        <end position="172"/>
    </location>
</feature>
<comment type="caution">
    <text evidence="2">The sequence shown here is derived from an EMBL/GenBank/DDBJ whole genome shotgun (WGS) entry which is preliminary data.</text>
</comment>
<name>A0A9P4TMQ9_CURKU</name>
<gene>
    <name evidence="2" type="ORF">E8E13_010262</name>
</gene>
<feature type="compositionally biased region" description="Basic and acidic residues" evidence="1">
    <location>
        <begin position="305"/>
        <end position="319"/>
    </location>
</feature>
<accession>A0A9P4TMQ9</accession>
<dbReference type="EMBL" id="SWKU01000002">
    <property type="protein sequence ID" value="KAF3009820.1"/>
    <property type="molecule type" value="Genomic_DNA"/>
</dbReference>
<dbReference type="OrthoDB" id="5428925at2759"/>
<proteinExistence type="predicted"/>
<sequence length="708" mass="78395">MQLRETSVAVRMSVQGNLQRPRSASWKVEAIRRGDLKISGPIPIEEDTPLNDEEEREYAEKHGEKHSEALDISSPPPHTIRQVPNSQGTLRPEDPTEEIVMKSASRDQDFARQELELHDQHPARAPLRSPLGMHPTDGTFAGQRESVFQPRSHTPPTPFRATPESTSNSTAAMNAKKQKRKSGIRGVFRKMFGRKDREESQERQVERDAEPTRRGHSYHHSDPGMLQKSQTAPQPPTPNAQRISDLTVKELQPPHPLVNLPYPMNVNAPPASPPHEYLRFDFQRPDLGPRRATLPNLTGGAAQRRSLDEPRGRLSTWEERADDESIPPLGIGIALSGPPNAARTSVGDKRRSRSAGALRELAKAQSPDEGSQSRSDVIKSWRESYASAGGVYSNNTRPQTAQTVETMRSVYAKGPIVQEAESIHEGMSATLVGPDDLTPGEPTPRAQEPSTPEPASRAHEWETPEHPPVSAFNFGNLEPSSPHEHAETLAQLEGPPAPSRSAERVSMEDRVQNLEENVHTLESSLRRLSQQPNNRQTIILESAPRNLRTRTRSTSRSVSAVSIHQREPLPGGGAAPSSLAYESSPPSPPLTHTDDKDLASLQKELEVERTARLALESRVLALQNEMTTLHDLVNKLINRSTIAATSPKYPTPSPDSIYPAGEDRMPTPRQGRYEARRQGTEESDAISPEAWATPKEGSFEVDNRSQYF</sequence>